<dbReference type="SUPFAM" id="SSF117856">
    <property type="entry name" value="AF0104/ALDC/Ptd012-like"/>
    <property type="match status" value="1"/>
</dbReference>
<organism evidence="2 3">
    <name type="scientific">Nothobranchius furzeri</name>
    <name type="common">Turquoise killifish</name>
    <dbReference type="NCBI Taxonomy" id="105023"/>
    <lineage>
        <taxon>Eukaryota</taxon>
        <taxon>Metazoa</taxon>
        <taxon>Chordata</taxon>
        <taxon>Craniata</taxon>
        <taxon>Vertebrata</taxon>
        <taxon>Euteleostomi</taxon>
        <taxon>Actinopterygii</taxon>
        <taxon>Neopterygii</taxon>
        <taxon>Teleostei</taxon>
        <taxon>Neoteleostei</taxon>
        <taxon>Acanthomorphata</taxon>
        <taxon>Ovalentaria</taxon>
        <taxon>Atherinomorphae</taxon>
        <taxon>Cyprinodontiformes</taxon>
        <taxon>Nothobranchiidae</taxon>
        <taxon>Nothobranchius</taxon>
    </lineage>
</organism>
<dbReference type="GeneTree" id="ENSGT00400000024959"/>
<dbReference type="InterPro" id="IPR005175">
    <property type="entry name" value="PPC_dom"/>
</dbReference>
<dbReference type="PANTHER" id="PTHR34988:SF1">
    <property type="entry name" value="DNA-BINDING PROTEIN"/>
    <property type="match status" value="1"/>
</dbReference>
<evidence type="ECO:0000259" key="1">
    <source>
        <dbReference type="PROSITE" id="PS51742"/>
    </source>
</evidence>
<name>A0A8C6M705_NOTFU</name>
<dbReference type="Ensembl" id="ENSNFUT00015030855.1">
    <property type="protein sequence ID" value="ENSNFUP00015029536.1"/>
    <property type="gene ID" value="ENSNFUG00015014370.1"/>
</dbReference>
<reference evidence="2" key="1">
    <citation type="submission" date="2014-08" db="EMBL/GenBank/DDBJ databases">
        <authorList>
            <person name="Senf B."/>
            <person name="Petzold A."/>
            <person name="Downie B.R."/>
            <person name="Koch P."/>
            <person name="Platzer M."/>
        </authorList>
    </citation>
    <scope>NUCLEOTIDE SEQUENCE [LARGE SCALE GENOMIC DNA]</scope>
    <source>
        <strain evidence="2">GRZ</strain>
    </source>
</reference>
<dbReference type="AlphaFoldDB" id="A0A8C6M705"/>
<protein>
    <submittedName>
        <fullName evidence="2">Bifunctional protein GlmU-like</fullName>
    </submittedName>
</protein>
<dbReference type="Gene3D" id="3.30.1330.80">
    <property type="entry name" value="Hypothetical protein, similar to alpha- acetolactate decarboxylase, domain 2"/>
    <property type="match status" value="1"/>
</dbReference>
<proteinExistence type="predicted"/>
<gene>
    <name evidence="2" type="primary">LOC107378189</name>
</gene>
<dbReference type="CDD" id="cd11378">
    <property type="entry name" value="DUF296"/>
    <property type="match status" value="1"/>
</dbReference>
<sequence>MIFPLYPQSSSGSTLKVHAVRFGPGQELLGSLQAFVEQLHLEAPFVITCVGSVTKATLRLANASTTNTNEVLHLSGRYEIVSLVGTLNPDAHLHISLSDSMGQTIGGHVLGDLEVFTTAEVVIGEAVNLRFSREMDERTGFPELVVQSDSESNRT</sequence>
<reference evidence="2" key="3">
    <citation type="submission" date="2025-09" db="UniProtKB">
        <authorList>
            <consortium name="Ensembl"/>
        </authorList>
    </citation>
    <scope>IDENTIFICATION</scope>
</reference>
<reference evidence="2" key="2">
    <citation type="submission" date="2025-08" db="UniProtKB">
        <authorList>
            <consortium name="Ensembl"/>
        </authorList>
    </citation>
    <scope>IDENTIFICATION</scope>
</reference>
<accession>A0A8C6M705</accession>
<keyword evidence="3" id="KW-1185">Reference proteome</keyword>
<evidence type="ECO:0000313" key="3">
    <source>
        <dbReference type="Proteomes" id="UP000694548"/>
    </source>
</evidence>
<dbReference type="Pfam" id="PF03479">
    <property type="entry name" value="PCC"/>
    <property type="match status" value="1"/>
</dbReference>
<dbReference type="PANTHER" id="PTHR34988">
    <property type="entry name" value="PROTEIN, PUTATIVE-RELATED"/>
    <property type="match status" value="1"/>
</dbReference>
<dbReference type="PROSITE" id="PS51742">
    <property type="entry name" value="PPC"/>
    <property type="match status" value="1"/>
</dbReference>
<dbReference type="Proteomes" id="UP000694548">
    <property type="component" value="Chromosome sgr04"/>
</dbReference>
<feature type="domain" description="PPC" evidence="1">
    <location>
        <begin position="12"/>
        <end position="147"/>
    </location>
</feature>
<evidence type="ECO:0000313" key="2">
    <source>
        <dbReference type="Ensembl" id="ENSNFUP00015029536.1"/>
    </source>
</evidence>